<evidence type="ECO:0000313" key="1">
    <source>
        <dbReference type="EMBL" id="SDE14908.1"/>
    </source>
</evidence>
<dbReference type="AlphaFoldDB" id="A0A1G7AJ15"/>
<dbReference type="RefSeq" id="WP_090109776.1">
    <property type="nucleotide sequence ID" value="NZ_FNAT01000001.1"/>
</dbReference>
<name>A0A1G7AJ15_9RHOB</name>
<proteinExistence type="predicted"/>
<dbReference type="STRING" id="521013.SAMN04488567_0987"/>
<evidence type="ECO:0000313" key="2">
    <source>
        <dbReference type="Proteomes" id="UP000198922"/>
    </source>
</evidence>
<dbReference type="EMBL" id="FNAT01000001">
    <property type="protein sequence ID" value="SDE14908.1"/>
    <property type="molecule type" value="Genomic_DNA"/>
</dbReference>
<gene>
    <name evidence="1" type="ORF">SAMN04488567_0987</name>
</gene>
<keyword evidence="2" id="KW-1185">Reference proteome</keyword>
<sequence>MTIDPSLLVPARIPDRTDPKIIDLWDDWVDDMSRGLRSNGVCSFEDEGKAARFKKDADTIRSTRRFVHDVFRRDPPFAGNW</sequence>
<dbReference type="OrthoDB" id="7222937at2"/>
<accession>A0A1G7AJ15</accession>
<reference evidence="2" key="1">
    <citation type="submission" date="2016-10" db="EMBL/GenBank/DDBJ databases">
        <authorList>
            <person name="Varghese N."/>
            <person name="Submissions S."/>
        </authorList>
    </citation>
    <scope>NUCLEOTIDE SEQUENCE [LARGE SCALE GENOMIC DNA]</scope>
    <source>
        <strain evidence="2">DSM 21424</strain>
    </source>
</reference>
<dbReference type="Proteomes" id="UP000198922">
    <property type="component" value="Unassembled WGS sequence"/>
</dbReference>
<protein>
    <submittedName>
        <fullName evidence="1">Uncharacterized protein</fullName>
    </submittedName>
</protein>
<organism evidence="1 2">
    <name type="scientific">Limimaricola pyoseonensis</name>
    <dbReference type="NCBI Taxonomy" id="521013"/>
    <lineage>
        <taxon>Bacteria</taxon>
        <taxon>Pseudomonadati</taxon>
        <taxon>Pseudomonadota</taxon>
        <taxon>Alphaproteobacteria</taxon>
        <taxon>Rhodobacterales</taxon>
        <taxon>Paracoccaceae</taxon>
        <taxon>Limimaricola</taxon>
    </lineage>
</organism>